<evidence type="ECO:0000259" key="8">
    <source>
        <dbReference type="Pfam" id="PF00924"/>
    </source>
</evidence>
<dbReference type="InterPro" id="IPR006685">
    <property type="entry name" value="MscS_channel_2nd"/>
</dbReference>
<feature type="transmembrane region" description="Helical" evidence="7">
    <location>
        <begin position="63"/>
        <end position="82"/>
    </location>
</feature>
<dbReference type="GO" id="GO:0005886">
    <property type="term" value="C:plasma membrane"/>
    <property type="evidence" value="ECO:0007669"/>
    <property type="project" value="UniProtKB-SubCell"/>
</dbReference>
<dbReference type="STRING" id="694429.Pyrfu_1912"/>
<keyword evidence="5 7" id="KW-1133">Transmembrane helix</keyword>
<dbReference type="GeneID" id="11138251"/>
<dbReference type="PANTHER" id="PTHR30221">
    <property type="entry name" value="SMALL-CONDUCTANCE MECHANOSENSITIVE CHANNEL"/>
    <property type="match status" value="1"/>
</dbReference>
<evidence type="ECO:0000256" key="1">
    <source>
        <dbReference type="ARBA" id="ARBA00004651"/>
    </source>
</evidence>
<evidence type="ECO:0000259" key="9">
    <source>
        <dbReference type="Pfam" id="PF21082"/>
    </source>
</evidence>
<dbReference type="EMBL" id="CP002838">
    <property type="protein sequence ID" value="AEM39765.1"/>
    <property type="molecule type" value="Genomic_DNA"/>
</dbReference>
<name>G0ED87_PYRF1</name>
<evidence type="ECO:0000313" key="11">
    <source>
        <dbReference type="Proteomes" id="UP000001037"/>
    </source>
</evidence>
<accession>G0ED87</accession>
<dbReference type="Gene3D" id="3.30.70.100">
    <property type="match status" value="1"/>
</dbReference>
<dbReference type="InterPro" id="IPR049278">
    <property type="entry name" value="MS_channel_C"/>
</dbReference>
<organism evidence="10 11">
    <name type="scientific">Pyrolobus fumarii (strain DSM 11204 / 1A)</name>
    <dbReference type="NCBI Taxonomy" id="694429"/>
    <lineage>
        <taxon>Archaea</taxon>
        <taxon>Thermoproteota</taxon>
        <taxon>Thermoprotei</taxon>
        <taxon>Desulfurococcales</taxon>
        <taxon>Pyrodictiaceae</taxon>
        <taxon>Pyrolobus</taxon>
    </lineage>
</organism>
<dbReference type="Proteomes" id="UP000001037">
    <property type="component" value="Chromosome"/>
</dbReference>
<sequence>MLGALVYSVEEQVASLLPVVARYVAAALVFIIGLVIAVIARKAAERSFLRAMPRDVANIVEKLIYYGIVALAAVSALSVAGVEATGFLVAGSIVGVALGFASQTVVSNFLSGIFLYIDKPFKPGDAVEIDGIGGVITDITIFSTRIRTWDGIHTRLPNSKVFEATIRNYVGNVVRRVEYRVGISYSADINKAIEVIRRVLEEHPLVLAEPEPMVFVEDLGDSAVILNVRFWAPSSHWFQAKAELLKLIKEALDREGIEIPFPQRVVWLRGVERAEVIVSREKRTGSEDSA</sequence>
<dbReference type="InParanoid" id="G0ED87"/>
<dbReference type="PANTHER" id="PTHR30221:SF20">
    <property type="entry name" value="SMALL-CONDUCTANCE MECHANOSENSITIVE CHANNEL"/>
    <property type="match status" value="1"/>
</dbReference>
<dbReference type="RefSeq" id="WP_014027442.1">
    <property type="nucleotide sequence ID" value="NC_015931.1"/>
</dbReference>
<evidence type="ECO:0000256" key="6">
    <source>
        <dbReference type="ARBA" id="ARBA00023136"/>
    </source>
</evidence>
<dbReference type="Gene3D" id="1.10.287.1260">
    <property type="match status" value="1"/>
</dbReference>
<feature type="transmembrane region" description="Helical" evidence="7">
    <location>
        <begin position="20"/>
        <end position="42"/>
    </location>
</feature>
<evidence type="ECO:0000256" key="4">
    <source>
        <dbReference type="ARBA" id="ARBA00022692"/>
    </source>
</evidence>
<reference evidence="10 11" key="1">
    <citation type="journal article" date="2011" name="Stand. Genomic Sci.">
        <title>Complete genome sequence of the hyperthermophilic chemolithoautotroph Pyrolobus fumarii type strain (1A).</title>
        <authorList>
            <person name="Anderson I."/>
            <person name="Goker M."/>
            <person name="Nolan M."/>
            <person name="Lucas S."/>
            <person name="Hammon N."/>
            <person name="Deshpande S."/>
            <person name="Cheng J.F."/>
            <person name="Tapia R."/>
            <person name="Han C."/>
            <person name="Goodwin L."/>
            <person name="Pitluck S."/>
            <person name="Huntemann M."/>
            <person name="Liolios K."/>
            <person name="Ivanova N."/>
            <person name="Pagani I."/>
            <person name="Mavromatis K."/>
            <person name="Ovchinikova G."/>
            <person name="Pati A."/>
            <person name="Chen A."/>
            <person name="Palaniappan K."/>
            <person name="Land M."/>
            <person name="Hauser L."/>
            <person name="Brambilla E.M."/>
            <person name="Huber H."/>
            <person name="Yasawong M."/>
            <person name="Rohde M."/>
            <person name="Spring S."/>
            <person name="Abt B."/>
            <person name="Sikorski J."/>
            <person name="Wirth R."/>
            <person name="Detter J.C."/>
            <person name="Woyke T."/>
            <person name="Bristow J."/>
            <person name="Eisen J.A."/>
            <person name="Markowitz V."/>
            <person name="Hugenholtz P."/>
            <person name="Kyrpides N.C."/>
            <person name="Klenk H.P."/>
            <person name="Lapidus A."/>
        </authorList>
    </citation>
    <scope>NUCLEOTIDE SEQUENCE [LARGE SCALE GENOMIC DNA]</scope>
    <source>
        <strain evidence="11">DSM 11204 / 1A</strain>
    </source>
</reference>
<evidence type="ECO:0000256" key="2">
    <source>
        <dbReference type="ARBA" id="ARBA00008017"/>
    </source>
</evidence>
<keyword evidence="3" id="KW-1003">Cell membrane</keyword>
<dbReference type="KEGG" id="pfm:Pyrfu_1912"/>
<protein>
    <submittedName>
        <fullName evidence="10">MscS Mechanosensitive ion channel</fullName>
    </submittedName>
</protein>
<feature type="domain" description="Mechanosensitive ion channel MscS C-terminal" evidence="9">
    <location>
        <begin position="177"/>
        <end position="259"/>
    </location>
</feature>
<comment type="similarity">
    <text evidence="2">Belongs to the MscS (TC 1.A.23) family.</text>
</comment>
<dbReference type="InterPro" id="IPR023408">
    <property type="entry name" value="MscS_beta-dom_sf"/>
</dbReference>
<dbReference type="HOGENOM" id="CLU_037945_1_0_2"/>
<keyword evidence="11" id="KW-1185">Reference proteome</keyword>
<gene>
    <name evidence="10" type="ordered locus">Pyrfu_1912</name>
</gene>
<feature type="domain" description="Mechanosensitive ion channel MscS" evidence="8">
    <location>
        <begin position="104"/>
        <end position="170"/>
    </location>
</feature>
<proteinExistence type="inferred from homology"/>
<dbReference type="InterPro" id="IPR045275">
    <property type="entry name" value="MscS_archaea/bacteria_type"/>
</dbReference>
<dbReference type="Gene3D" id="2.30.30.60">
    <property type="match status" value="1"/>
</dbReference>
<dbReference type="Pfam" id="PF21082">
    <property type="entry name" value="MS_channel_3rd"/>
    <property type="match status" value="1"/>
</dbReference>
<dbReference type="SUPFAM" id="SSF82689">
    <property type="entry name" value="Mechanosensitive channel protein MscS (YggB), C-terminal domain"/>
    <property type="match status" value="1"/>
</dbReference>
<dbReference type="InterPro" id="IPR010920">
    <property type="entry name" value="LSM_dom_sf"/>
</dbReference>
<dbReference type="eggNOG" id="arCOG01568">
    <property type="taxonomic scope" value="Archaea"/>
</dbReference>
<dbReference type="InterPro" id="IPR011014">
    <property type="entry name" value="MscS_channel_TM-2"/>
</dbReference>
<dbReference type="AlphaFoldDB" id="G0ED87"/>
<evidence type="ECO:0000256" key="7">
    <source>
        <dbReference type="SAM" id="Phobius"/>
    </source>
</evidence>
<dbReference type="SUPFAM" id="SSF82861">
    <property type="entry name" value="Mechanosensitive channel protein MscS (YggB), transmembrane region"/>
    <property type="match status" value="1"/>
</dbReference>
<evidence type="ECO:0000313" key="10">
    <source>
        <dbReference type="EMBL" id="AEM39765.1"/>
    </source>
</evidence>
<dbReference type="SUPFAM" id="SSF50182">
    <property type="entry name" value="Sm-like ribonucleoproteins"/>
    <property type="match status" value="1"/>
</dbReference>
<evidence type="ECO:0000256" key="5">
    <source>
        <dbReference type="ARBA" id="ARBA00022989"/>
    </source>
</evidence>
<keyword evidence="6 7" id="KW-0472">Membrane</keyword>
<keyword evidence="4 7" id="KW-0812">Transmembrane</keyword>
<feature type="transmembrane region" description="Helical" evidence="7">
    <location>
        <begin position="88"/>
        <end position="117"/>
    </location>
</feature>
<dbReference type="InterPro" id="IPR011066">
    <property type="entry name" value="MscS_channel_C_sf"/>
</dbReference>
<dbReference type="Pfam" id="PF00924">
    <property type="entry name" value="MS_channel_2nd"/>
    <property type="match status" value="1"/>
</dbReference>
<comment type="subcellular location">
    <subcellularLocation>
        <location evidence="1">Cell membrane</location>
        <topology evidence="1">Multi-pass membrane protein</topology>
    </subcellularLocation>
</comment>
<evidence type="ECO:0000256" key="3">
    <source>
        <dbReference type="ARBA" id="ARBA00022475"/>
    </source>
</evidence>
<dbReference type="GO" id="GO:0008381">
    <property type="term" value="F:mechanosensitive monoatomic ion channel activity"/>
    <property type="evidence" value="ECO:0007669"/>
    <property type="project" value="InterPro"/>
</dbReference>